<evidence type="ECO:0000259" key="1">
    <source>
        <dbReference type="Pfam" id="PF00561"/>
    </source>
</evidence>
<gene>
    <name evidence="2" type="primary">pcaD</name>
    <name evidence="2" type="ORF">EMQ25_01560</name>
</gene>
<dbReference type="InterPro" id="IPR050471">
    <property type="entry name" value="AB_hydrolase"/>
</dbReference>
<sequence length="280" mass="29211">MRGLRSRAEGGLMDISPLTRHTVAGPEGNALAASSMGSRQGLPILFGNSLAADMSMWDEVAERLQAERLIVRYDMRGHGASEIVAEGTTLEGLGRDALAVMDALGLERVVYCGLSLGGLVGMWLALNAPERLAGLVLANTAASFPPASMWEDRAAAARRDGVSSLVAPTLERWLTPAFREANPERSEDIARMIGATPGAGYAACCGVLASADVSGRLGEIALPVLVIAGDTDPSTPPARAEELHRAIAGSELVTLSAAHLSAVEAADDMADALRRFAARI</sequence>
<dbReference type="Gene3D" id="3.40.50.1820">
    <property type="entry name" value="alpha/beta hydrolase"/>
    <property type="match status" value="1"/>
</dbReference>
<dbReference type="PANTHER" id="PTHR43433">
    <property type="entry name" value="HYDROLASE, ALPHA/BETA FOLD FAMILY PROTEIN"/>
    <property type="match status" value="1"/>
</dbReference>
<dbReference type="GO" id="GO:0046503">
    <property type="term" value="P:glycerolipid catabolic process"/>
    <property type="evidence" value="ECO:0007669"/>
    <property type="project" value="TreeGrafter"/>
</dbReference>
<reference evidence="2 3" key="1">
    <citation type="journal article" date="2016" name="Int. J. Syst. Evol. Microbiol.">
        <title>Arsenicitalea aurantiaca gen. nov., sp. nov., a new member of the family Hyphomicrobiaceae, isolated from high-arsenic sediment.</title>
        <authorList>
            <person name="Mu Y."/>
            <person name="Zhou L."/>
            <person name="Zeng X.C."/>
            <person name="Liu L."/>
            <person name="Pan Y."/>
            <person name="Chen X."/>
            <person name="Wang J."/>
            <person name="Li S."/>
            <person name="Li W.J."/>
            <person name="Wang Y."/>
        </authorList>
    </citation>
    <scope>NUCLEOTIDE SEQUENCE [LARGE SCALE GENOMIC DNA]</scope>
    <source>
        <strain evidence="2 3">42-50</strain>
    </source>
</reference>
<dbReference type="AlphaFoldDB" id="A0A433XKS1"/>
<dbReference type="InterPro" id="IPR026968">
    <property type="entry name" value="PcaD/CatD"/>
</dbReference>
<comment type="caution">
    <text evidence="2">The sequence shown here is derived from an EMBL/GenBank/DDBJ whole genome shotgun (WGS) entry which is preliminary data.</text>
</comment>
<dbReference type="PRINTS" id="PR00111">
    <property type="entry name" value="ABHYDROLASE"/>
</dbReference>
<dbReference type="InterPro" id="IPR029058">
    <property type="entry name" value="AB_hydrolase_fold"/>
</dbReference>
<keyword evidence="3" id="KW-1185">Reference proteome</keyword>
<dbReference type="Proteomes" id="UP000281547">
    <property type="component" value="Unassembled WGS sequence"/>
</dbReference>
<feature type="domain" description="AB hydrolase-1" evidence="1">
    <location>
        <begin position="43"/>
        <end position="264"/>
    </location>
</feature>
<name>A0A433XKS1_9HYPH</name>
<proteinExistence type="predicted"/>
<dbReference type="GO" id="GO:0047570">
    <property type="term" value="F:3-oxoadipate enol-lactonase activity"/>
    <property type="evidence" value="ECO:0007669"/>
    <property type="project" value="UniProtKB-EC"/>
</dbReference>
<evidence type="ECO:0000313" key="2">
    <source>
        <dbReference type="EMBL" id="RUT34676.1"/>
    </source>
</evidence>
<evidence type="ECO:0000313" key="3">
    <source>
        <dbReference type="Proteomes" id="UP000281547"/>
    </source>
</evidence>
<dbReference type="PANTHER" id="PTHR43433:SF5">
    <property type="entry name" value="AB HYDROLASE-1 DOMAIN-CONTAINING PROTEIN"/>
    <property type="match status" value="1"/>
</dbReference>
<dbReference type="EMBL" id="RZNJ01000001">
    <property type="protein sequence ID" value="RUT34676.1"/>
    <property type="molecule type" value="Genomic_DNA"/>
</dbReference>
<protein>
    <submittedName>
        <fullName evidence="2">3-oxoadipate enol-lactonase</fullName>
        <ecNumber evidence="2">3.1.1.24</ecNumber>
    </submittedName>
</protein>
<organism evidence="2 3">
    <name type="scientific">Arsenicitalea aurantiaca</name>
    <dbReference type="NCBI Taxonomy" id="1783274"/>
    <lineage>
        <taxon>Bacteria</taxon>
        <taxon>Pseudomonadati</taxon>
        <taxon>Pseudomonadota</taxon>
        <taxon>Alphaproteobacteria</taxon>
        <taxon>Hyphomicrobiales</taxon>
        <taxon>Devosiaceae</taxon>
        <taxon>Arsenicitalea</taxon>
    </lineage>
</organism>
<accession>A0A433XKS1</accession>
<dbReference type="SUPFAM" id="SSF53474">
    <property type="entry name" value="alpha/beta-Hydrolases"/>
    <property type="match status" value="1"/>
</dbReference>
<dbReference type="GO" id="GO:0004806">
    <property type="term" value="F:triacylglycerol lipase activity"/>
    <property type="evidence" value="ECO:0007669"/>
    <property type="project" value="TreeGrafter"/>
</dbReference>
<dbReference type="GO" id="GO:0042952">
    <property type="term" value="P:beta-ketoadipate pathway"/>
    <property type="evidence" value="ECO:0007669"/>
    <property type="project" value="InterPro"/>
</dbReference>
<dbReference type="EC" id="3.1.1.24" evidence="2"/>
<keyword evidence="2" id="KW-0378">Hydrolase</keyword>
<dbReference type="InterPro" id="IPR000073">
    <property type="entry name" value="AB_hydrolase_1"/>
</dbReference>
<dbReference type="NCBIfam" id="TIGR02427">
    <property type="entry name" value="protocat_pcaD"/>
    <property type="match status" value="1"/>
</dbReference>
<dbReference type="Pfam" id="PF00561">
    <property type="entry name" value="Abhydrolase_1"/>
    <property type="match status" value="1"/>
</dbReference>